<dbReference type="GO" id="GO:0005737">
    <property type="term" value="C:cytoplasm"/>
    <property type="evidence" value="ECO:0007669"/>
    <property type="project" value="UniProtKB-SubCell"/>
</dbReference>
<dbReference type="Pfam" id="PF00590">
    <property type="entry name" value="TP_methylase"/>
    <property type="match status" value="1"/>
</dbReference>
<comment type="function">
    <text evidence="6">Catalyzes the 2'-O-methylation of the ribose of cytidine 1402 (C1402) in 16S rRNA.</text>
</comment>
<evidence type="ECO:0000256" key="4">
    <source>
        <dbReference type="ARBA" id="ARBA00022679"/>
    </source>
</evidence>
<keyword evidence="2 6" id="KW-0698">rRNA processing</keyword>
<reference evidence="8" key="1">
    <citation type="submission" date="2024-01" db="EMBL/GenBank/DDBJ databases">
        <title>Sequencing the genomes of a sandfly, Sergentomyia squamirostris, and its two endosymbionts.</title>
        <authorList>
            <person name="Itokawa K."/>
            <person name="Sanjoba C."/>
        </authorList>
    </citation>
    <scope>NUCLEOTIDE SEQUENCE</scope>
    <source>
        <strain evidence="8">RiSSQ</strain>
    </source>
</reference>
<accession>A0AAT9G9Q5</accession>
<keyword evidence="5 6" id="KW-0949">S-adenosyl-L-methionine</keyword>
<dbReference type="InterPro" id="IPR000878">
    <property type="entry name" value="4pyrrol_Mease"/>
</dbReference>
<dbReference type="Gene3D" id="3.40.1010.10">
    <property type="entry name" value="Cobalt-precorrin-4 Transmethylase, Domain 1"/>
    <property type="match status" value="1"/>
</dbReference>
<evidence type="ECO:0000256" key="3">
    <source>
        <dbReference type="ARBA" id="ARBA00022603"/>
    </source>
</evidence>
<dbReference type="FunFam" id="3.30.950.10:FF:000002">
    <property type="entry name" value="Ribosomal RNA small subunit methyltransferase I"/>
    <property type="match status" value="1"/>
</dbReference>
<dbReference type="AlphaFoldDB" id="A0AAT9G9Q5"/>
<dbReference type="SUPFAM" id="SSF53790">
    <property type="entry name" value="Tetrapyrrole methylase"/>
    <property type="match status" value="1"/>
</dbReference>
<comment type="catalytic activity">
    <reaction evidence="6">
        <text>cytidine(1402) in 16S rRNA + S-adenosyl-L-methionine = 2'-O-methylcytidine(1402) in 16S rRNA + S-adenosyl-L-homocysteine + H(+)</text>
        <dbReference type="Rhea" id="RHEA:42924"/>
        <dbReference type="Rhea" id="RHEA-COMP:10285"/>
        <dbReference type="Rhea" id="RHEA-COMP:10286"/>
        <dbReference type="ChEBI" id="CHEBI:15378"/>
        <dbReference type="ChEBI" id="CHEBI:57856"/>
        <dbReference type="ChEBI" id="CHEBI:59789"/>
        <dbReference type="ChEBI" id="CHEBI:74495"/>
        <dbReference type="ChEBI" id="CHEBI:82748"/>
        <dbReference type="EC" id="2.1.1.198"/>
    </reaction>
</comment>
<dbReference type="PIRSF" id="PIRSF005917">
    <property type="entry name" value="MTase_YraL"/>
    <property type="match status" value="1"/>
</dbReference>
<dbReference type="CDD" id="cd11648">
    <property type="entry name" value="RsmI"/>
    <property type="match status" value="1"/>
</dbReference>
<sequence length="256" mass="28804">MIFKPGLYIVSTPIGNLDDITLRALETLKNSTIILCEDTRISRKLLAKHNIKTKLQVYNDHSDYQEREFIRTLIDNGAIVSLISDAGTPLIADPGYKLVRDLRKLNYHIDVVPGVSALTTSITISGLPSDRFLFAGFLPKTTEGKKKIFTELSNIKATLIFFETASRIEQSLHTAFTVFGNREVCVARELTKFYQEVKFGLIEDVLNFYNSNIIKGEIVLLISSASEPHKALLADDLKKFIIYTYLKDGVQKVSQI</sequence>
<dbReference type="NCBIfam" id="TIGR00096">
    <property type="entry name" value="16S rRNA (cytidine(1402)-2'-O)-methyltransferase"/>
    <property type="match status" value="1"/>
</dbReference>
<evidence type="ECO:0000256" key="1">
    <source>
        <dbReference type="ARBA" id="ARBA00022490"/>
    </source>
</evidence>
<dbReference type="InterPro" id="IPR035996">
    <property type="entry name" value="4pyrrol_Methylase_sf"/>
</dbReference>
<protein>
    <recommendedName>
        <fullName evidence="6">Ribosomal RNA small subunit methyltransferase I</fullName>
        <ecNumber evidence="6">2.1.1.198</ecNumber>
    </recommendedName>
    <alternativeName>
        <fullName evidence="6">16S rRNA 2'-O-ribose C1402 methyltransferase</fullName>
    </alternativeName>
    <alternativeName>
        <fullName evidence="6">rRNA (cytidine-2'-O-)-methyltransferase RsmI</fullName>
    </alternativeName>
</protein>
<comment type="subcellular location">
    <subcellularLocation>
        <location evidence="6">Cytoplasm</location>
    </subcellularLocation>
</comment>
<feature type="domain" description="Tetrapyrrole methylase" evidence="7">
    <location>
        <begin position="7"/>
        <end position="205"/>
    </location>
</feature>
<dbReference type="PANTHER" id="PTHR46111:SF1">
    <property type="entry name" value="RIBOSOMAL RNA SMALL SUBUNIT METHYLTRANSFERASE I"/>
    <property type="match status" value="1"/>
</dbReference>
<name>A0AAT9G9Q5_9RICK</name>
<dbReference type="PANTHER" id="PTHR46111">
    <property type="entry name" value="RIBOSOMAL RNA SMALL SUBUNIT METHYLTRANSFERASE I"/>
    <property type="match status" value="1"/>
</dbReference>
<dbReference type="EC" id="2.1.1.198" evidence="6"/>
<evidence type="ECO:0000256" key="5">
    <source>
        <dbReference type="ARBA" id="ARBA00022691"/>
    </source>
</evidence>
<keyword evidence="4 6" id="KW-0808">Transferase</keyword>
<dbReference type="HAMAP" id="MF_01877">
    <property type="entry name" value="16SrRNA_methyltr_I"/>
    <property type="match status" value="1"/>
</dbReference>
<organism evidence="8">
    <name type="scientific">Candidatus Tisiphia endosymbiont of Sergentomyia squamirostris</name>
    <dbReference type="NCBI Taxonomy" id="3113639"/>
    <lineage>
        <taxon>Bacteria</taxon>
        <taxon>Pseudomonadati</taxon>
        <taxon>Pseudomonadota</taxon>
        <taxon>Alphaproteobacteria</taxon>
        <taxon>Rickettsiales</taxon>
        <taxon>Rickettsiaceae</taxon>
        <taxon>Rickettsieae</taxon>
        <taxon>Candidatus Tisiphia</taxon>
    </lineage>
</organism>
<evidence type="ECO:0000259" key="7">
    <source>
        <dbReference type="Pfam" id="PF00590"/>
    </source>
</evidence>
<gene>
    <name evidence="6 8" type="primary">rsmI</name>
    <name evidence="8" type="ORF">DMENIID0002_11950</name>
</gene>
<proteinExistence type="inferred from homology"/>
<dbReference type="Gene3D" id="3.30.950.10">
    <property type="entry name" value="Methyltransferase, Cobalt-precorrin-4 Transmethylase, Domain 2"/>
    <property type="match status" value="1"/>
</dbReference>
<dbReference type="InterPro" id="IPR008189">
    <property type="entry name" value="rRNA_ssu_MeTfrase_I"/>
</dbReference>
<dbReference type="EMBL" id="AP029170">
    <property type="protein sequence ID" value="BFD46549.1"/>
    <property type="molecule type" value="Genomic_DNA"/>
</dbReference>
<keyword evidence="1 6" id="KW-0963">Cytoplasm</keyword>
<evidence type="ECO:0000256" key="2">
    <source>
        <dbReference type="ARBA" id="ARBA00022552"/>
    </source>
</evidence>
<dbReference type="InterPro" id="IPR014776">
    <property type="entry name" value="4pyrrole_Mease_sub2"/>
</dbReference>
<comment type="similarity">
    <text evidence="6">Belongs to the methyltransferase superfamily. RsmI family.</text>
</comment>
<evidence type="ECO:0000256" key="6">
    <source>
        <dbReference type="HAMAP-Rule" id="MF_01877"/>
    </source>
</evidence>
<dbReference type="GO" id="GO:0070677">
    <property type="term" value="F:rRNA (cytosine-2'-O-)-methyltransferase activity"/>
    <property type="evidence" value="ECO:0007669"/>
    <property type="project" value="UniProtKB-UniRule"/>
</dbReference>
<keyword evidence="3 6" id="KW-0489">Methyltransferase</keyword>
<evidence type="ECO:0000313" key="8">
    <source>
        <dbReference type="EMBL" id="BFD46549.1"/>
    </source>
</evidence>
<dbReference type="InterPro" id="IPR014777">
    <property type="entry name" value="4pyrrole_Mease_sub1"/>
</dbReference>